<dbReference type="EMBL" id="CP063213">
    <property type="protein sequence ID" value="QOR45792.1"/>
    <property type="molecule type" value="Genomic_DNA"/>
</dbReference>
<dbReference type="CDD" id="cd00371">
    <property type="entry name" value="HMA"/>
    <property type="match status" value="1"/>
</dbReference>
<evidence type="ECO:0000313" key="4">
    <source>
        <dbReference type="Proteomes" id="UP000595053"/>
    </source>
</evidence>
<dbReference type="Gene3D" id="3.30.70.100">
    <property type="match status" value="1"/>
</dbReference>
<keyword evidence="4" id="KW-1185">Reference proteome</keyword>
<protein>
    <submittedName>
        <fullName evidence="3">Heavy-metal-associated domain-containing protein</fullName>
    </submittedName>
</protein>
<dbReference type="GO" id="GO:0046872">
    <property type="term" value="F:metal ion binding"/>
    <property type="evidence" value="ECO:0007669"/>
    <property type="project" value="UniProtKB-KW"/>
</dbReference>
<name>A0A7M1QUH0_9ACTO</name>
<dbReference type="PROSITE" id="PS50846">
    <property type="entry name" value="HMA_2"/>
    <property type="match status" value="1"/>
</dbReference>
<evidence type="ECO:0000259" key="2">
    <source>
        <dbReference type="PROSITE" id="PS50846"/>
    </source>
</evidence>
<evidence type="ECO:0000313" key="3">
    <source>
        <dbReference type="EMBL" id="QOR45792.1"/>
    </source>
</evidence>
<dbReference type="PROSITE" id="PS01047">
    <property type="entry name" value="HMA_1"/>
    <property type="match status" value="1"/>
</dbReference>
<feature type="domain" description="HMA" evidence="2">
    <location>
        <begin position="2"/>
        <end position="70"/>
    </location>
</feature>
<dbReference type="InterPro" id="IPR017969">
    <property type="entry name" value="Heavy-metal-associated_CS"/>
</dbReference>
<dbReference type="SUPFAM" id="SSF55008">
    <property type="entry name" value="HMA, heavy metal-associated domain"/>
    <property type="match status" value="1"/>
</dbReference>
<dbReference type="Pfam" id="PF00403">
    <property type="entry name" value="HMA"/>
    <property type="match status" value="1"/>
</dbReference>
<proteinExistence type="predicted"/>
<dbReference type="AlphaFoldDB" id="A0A7M1QUH0"/>
<dbReference type="InterPro" id="IPR006121">
    <property type="entry name" value="HMA_dom"/>
</dbReference>
<dbReference type="InterPro" id="IPR036163">
    <property type="entry name" value="HMA_dom_sf"/>
</dbReference>
<accession>A0A7M1QUH0</accession>
<keyword evidence="1" id="KW-0479">Metal-binding</keyword>
<reference evidence="3 4" key="1">
    <citation type="submission" date="2020-10" db="EMBL/GenBank/DDBJ databases">
        <title>Trueperella pecoris sp. nov. isolated from bovine and porcine specimens.</title>
        <authorList>
            <person name="Schoenecker L."/>
            <person name="Schnydrig P."/>
            <person name="Brodard I."/>
            <person name="Thomann A."/>
            <person name="Hemphill A."/>
            <person name="Rodriguez-Campos S."/>
            <person name="Perreten V."/>
            <person name="Jores J."/>
            <person name="Kittl S."/>
        </authorList>
    </citation>
    <scope>NUCLEOTIDE SEQUENCE [LARGE SCALE GENOMIC DNA]</scope>
    <source>
        <strain evidence="3 4">15A0121</strain>
    </source>
</reference>
<sequence>MSTITLKIDGMTCNHCASHVTEELTELAGVEGVDVALNPQGTSDVVVTTSATVSDEELRAAVDEAGNYTVVDVIR</sequence>
<dbReference type="RefSeq" id="WP_197551262.1">
    <property type="nucleotide sequence ID" value="NZ_CP063213.1"/>
</dbReference>
<organism evidence="3 4">
    <name type="scientific">Trueperella pecoris</name>
    <dbReference type="NCBI Taxonomy" id="2733571"/>
    <lineage>
        <taxon>Bacteria</taxon>
        <taxon>Bacillati</taxon>
        <taxon>Actinomycetota</taxon>
        <taxon>Actinomycetes</taxon>
        <taxon>Actinomycetales</taxon>
        <taxon>Actinomycetaceae</taxon>
        <taxon>Trueperella</taxon>
    </lineage>
</organism>
<evidence type="ECO:0000256" key="1">
    <source>
        <dbReference type="ARBA" id="ARBA00022723"/>
    </source>
</evidence>
<dbReference type="Proteomes" id="UP000595053">
    <property type="component" value="Chromosome"/>
</dbReference>
<gene>
    <name evidence="3" type="ORF">INS88_00700</name>
</gene>